<keyword evidence="3 6" id="KW-0812">Transmembrane</keyword>
<keyword evidence="4 6" id="KW-1133">Transmembrane helix</keyword>
<evidence type="ECO:0000256" key="1">
    <source>
        <dbReference type="ARBA" id="ARBA00004651"/>
    </source>
</evidence>
<dbReference type="InterPro" id="IPR001279">
    <property type="entry name" value="Metallo-B-lactamas"/>
</dbReference>
<feature type="transmembrane region" description="Helical" evidence="6">
    <location>
        <begin position="504"/>
        <end position="522"/>
    </location>
</feature>
<evidence type="ECO:0000256" key="4">
    <source>
        <dbReference type="ARBA" id="ARBA00022989"/>
    </source>
</evidence>
<keyword evidence="9" id="KW-1185">Reference proteome</keyword>
<evidence type="ECO:0000256" key="3">
    <source>
        <dbReference type="ARBA" id="ARBA00022692"/>
    </source>
</evidence>
<dbReference type="RefSeq" id="WP_343905211.1">
    <property type="nucleotide sequence ID" value="NZ_BAAAIS010000003.1"/>
</dbReference>
<dbReference type="EMBL" id="JBHUFL010000003">
    <property type="protein sequence ID" value="MFD1835957.1"/>
    <property type="molecule type" value="Genomic_DNA"/>
</dbReference>
<evidence type="ECO:0000313" key="8">
    <source>
        <dbReference type="EMBL" id="MFD1835957.1"/>
    </source>
</evidence>
<dbReference type="InterPro" id="IPR052159">
    <property type="entry name" value="Competence_DNA_uptake"/>
</dbReference>
<feature type="transmembrane region" description="Helical" evidence="6">
    <location>
        <begin position="280"/>
        <end position="297"/>
    </location>
</feature>
<accession>A0ABW4Q0L6</accession>
<dbReference type="Pfam" id="PF03772">
    <property type="entry name" value="Competence"/>
    <property type="match status" value="1"/>
</dbReference>
<dbReference type="InterPro" id="IPR004477">
    <property type="entry name" value="ComEC_N"/>
</dbReference>
<evidence type="ECO:0000313" key="9">
    <source>
        <dbReference type="Proteomes" id="UP001597280"/>
    </source>
</evidence>
<comment type="caution">
    <text evidence="8">The sequence shown here is derived from an EMBL/GenBank/DDBJ whole genome shotgun (WGS) entry which is preliminary data.</text>
</comment>
<dbReference type="InterPro" id="IPR036866">
    <property type="entry name" value="RibonucZ/Hydroxyglut_hydro"/>
</dbReference>
<dbReference type="Pfam" id="PF00753">
    <property type="entry name" value="Lactamase_B"/>
    <property type="match status" value="1"/>
</dbReference>
<organism evidence="8 9">
    <name type="scientific">Brachybacterium rhamnosum</name>
    <dbReference type="NCBI Taxonomy" id="173361"/>
    <lineage>
        <taxon>Bacteria</taxon>
        <taxon>Bacillati</taxon>
        <taxon>Actinomycetota</taxon>
        <taxon>Actinomycetes</taxon>
        <taxon>Micrococcales</taxon>
        <taxon>Dermabacteraceae</taxon>
        <taxon>Brachybacterium</taxon>
    </lineage>
</organism>
<name>A0ABW4Q0L6_9MICO</name>
<evidence type="ECO:0000256" key="2">
    <source>
        <dbReference type="ARBA" id="ARBA00022475"/>
    </source>
</evidence>
<feature type="transmembrane region" description="Helical" evidence="6">
    <location>
        <begin position="318"/>
        <end position="338"/>
    </location>
</feature>
<feature type="transmembrane region" description="Helical" evidence="6">
    <location>
        <begin position="409"/>
        <end position="434"/>
    </location>
</feature>
<evidence type="ECO:0000256" key="6">
    <source>
        <dbReference type="SAM" id="Phobius"/>
    </source>
</evidence>
<dbReference type="NCBIfam" id="TIGR00360">
    <property type="entry name" value="ComEC_N-term"/>
    <property type="match status" value="1"/>
</dbReference>
<proteinExistence type="predicted"/>
<sequence length="791" mass="80536">MRRGDLHLLPAATAAWALAVLGMSAGTAAAIGGGALLTALVLAAVLWWRGRSLAHRLLAHLGLGVLAAALLLPALHRAETATELLEDAAARGLVVELEVRLGADPEAPSTGPVWAREGVGAMARTVSGPVRLGPEQELLPASVPLLVRAQGTEPAEQLRGARDGSVIAVRGTVRADGGLVVLRAREVRVVPAGGVRGALEDARHVLREQNRRATAHLPPDEAALVRGMTTGDTRGLSETSEEIMRRAGISHLVAVSGANIALVIAAVLGPLLLLGVRRRRRIALAALAMASYVWLVGDEPSVQRAATMAAPLLAARFAGVRASPVAALAMTVALWSVLDPVTAASIGFLLSALATAAILLAAPPLAAAISGMSGGRVGRTAALVLAVPLVAQLACTPVLILLAPEISIWAVPVNMVVGPLVGPSTVIGLLALLVGLLWPPAGSALSTLAAGGAHLVLLVARTADALPGSRIAVPEGAPGVLGAIAVIIGLAVAVAMRRHPLTRWVVAAVLVVVLAPGAARWLPGQRAPSWVVAACAVGQGDALLLRGTGADPVTVLVDTGPDPAALRECLDRLQVHRLDLLVLTHPHADHVGGLAALTGDRAPAQQWICPLPSARSAIVPGVLVTGAITGTAWELEGLALEVLWPPSAEAAEDAAAREHGGEAGAENDCSLALDARLGTDAADGGGTRLVALGDLEPAAQAELAALSPGRADIVKVAHHGSRYQDEELYAQLDPELALVTVGKENTFGHPTTRTLDMLAGGGADVARTDLHGTVVLPAEDPLAPRSVGPGR</sequence>
<feature type="transmembrane region" description="Helical" evidence="6">
    <location>
        <begin position="381"/>
        <end position="403"/>
    </location>
</feature>
<dbReference type="PANTHER" id="PTHR30619">
    <property type="entry name" value="DNA INTERNALIZATION/COMPETENCE PROTEIN COMEC/REC2"/>
    <property type="match status" value="1"/>
</dbReference>
<keyword evidence="2" id="KW-1003">Cell membrane</keyword>
<evidence type="ECO:0000256" key="5">
    <source>
        <dbReference type="ARBA" id="ARBA00023136"/>
    </source>
</evidence>
<keyword evidence="5 6" id="KW-0472">Membrane</keyword>
<feature type="transmembrane region" description="Helical" evidence="6">
    <location>
        <begin position="252"/>
        <end position="274"/>
    </location>
</feature>
<dbReference type="Gene3D" id="3.60.15.10">
    <property type="entry name" value="Ribonuclease Z/Hydroxyacylglutathione hydrolase-like"/>
    <property type="match status" value="1"/>
</dbReference>
<feature type="transmembrane region" description="Helical" evidence="6">
    <location>
        <begin position="344"/>
        <end position="369"/>
    </location>
</feature>
<dbReference type="SMART" id="SM00849">
    <property type="entry name" value="Lactamase_B"/>
    <property type="match status" value="1"/>
</dbReference>
<evidence type="ECO:0000259" key="7">
    <source>
        <dbReference type="SMART" id="SM00849"/>
    </source>
</evidence>
<dbReference type="Proteomes" id="UP001597280">
    <property type="component" value="Unassembled WGS sequence"/>
</dbReference>
<feature type="domain" description="Metallo-beta-lactamase" evidence="7">
    <location>
        <begin position="539"/>
        <end position="718"/>
    </location>
</feature>
<dbReference type="PANTHER" id="PTHR30619:SF1">
    <property type="entry name" value="RECOMBINATION PROTEIN 2"/>
    <property type="match status" value="1"/>
</dbReference>
<dbReference type="SUPFAM" id="SSF56281">
    <property type="entry name" value="Metallo-hydrolase/oxidoreductase"/>
    <property type="match status" value="1"/>
</dbReference>
<gene>
    <name evidence="8" type="ORF">ACFSDA_12855</name>
</gene>
<feature type="transmembrane region" description="Helical" evidence="6">
    <location>
        <begin position="53"/>
        <end position="75"/>
    </location>
</feature>
<reference evidence="9" key="1">
    <citation type="journal article" date="2019" name="Int. J. Syst. Evol. Microbiol.">
        <title>The Global Catalogue of Microorganisms (GCM) 10K type strain sequencing project: providing services to taxonomists for standard genome sequencing and annotation.</title>
        <authorList>
            <consortium name="The Broad Institute Genomics Platform"/>
            <consortium name="The Broad Institute Genome Sequencing Center for Infectious Disease"/>
            <person name="Wu L."/>
            <person name="Ma J."/>
        </authorList>
    </citation>
    <scope>NUCLEOTIDE SEQUENCE [LARGE SCALE GENOMIC DNA]</scope>
    <source>
        <strain evidence="9">JCM 11650</strain>
    </source>
</reference>
<feature type="transmembrane region" description="Helical" evidence="6">
    <location>
        <begin position="480"/>
        <end position="497"/>
    </location>
</feature>
<protein>
    <submittedName>
        <fullName evidence="8">ComEC/Rec2 family competence protein</fullName>
    </submittedName>
</protein>
<comment type="subcellular location">
    <subcellularLocation>
        <location evidence="1">Cell membrane</location>
        <topology evidence="1">Multi-pass membrane protein</topology>
    </subcellularLocation>
</comment>